<organism evidence="2 3">
    <name type="scientific">Maritimibacter dapengensis</name>
    <dbReference type="NCBI Taxonomy" id="2836868"/>
    <lineage>
        <taxon>Bacteria</taxon>
        <taxon>Pseudomonadati</taxon>
        <taxon>Pseudomonadota</taxon>
        <taxon>Alphaproteobacteria</taxon>
        <taxon>Rhodobacterales</taxon>
        <taxon>Roseobacteraceae</taxon>
        <taxon>Maritimibacter</taxon>
    </lineage>
</organism>
<sequence>MLSRSASILPLVALLALPVSASAGGLVYVYDVEGVAEDCSRYGGSVDIWISPDVPGMLEAQWSQGDSTLPGEAVETENGLVIYWAYDRDDPMEYLGDPYGVLLHDPEGCRMERLTYREDD</sequence>
<protein>
    <submittedName>
        <fullName evidence="2">Uncharacterized protein</fullName>
    </submittedName>
</protein>
<comment type="caution">
    <text evidence="2">The sequence shown here is derived from an EMBL/GenBank/DDBJ whole genome shotgun (WGS) entry which is preliminary data.</text>
</comment>
<feature type="signal peptide" evidence="1">
    <location>
        <begin position="1"/>
        <end position="23"/>
    </location>
</feature>
<dbReference type="Proteomes" id="UP000756530">
    <property type="component" value="Unassembled WGS sequence"/>
</dbReference>
<gene>
    <name evidence="2" type="ORF">KJP28_02540</name>
</gene>
<keyword evidence="3" id="KW-1185">Reference proteome</keyword>
<reference evidence="2 3" key="1">
    <citation type="submission" date="2021-05" db="EMBL/GenBank/DDBJ databases">
        <title>Culturable bacteria isolated from Daya Bay.</title>
        <authorList>
            <person name="Zheng W."/>
            <person name="Yu S."/>
            <person name="Huang Y."/>
        </authorList>
    </citation>
    <scope>NUCLEOTIDE SEQUENCE [LARGE SCALE GENOMIC DNA]</scope>
    <source>
        <strain evidence="2 3">DP4N28-5</strain>
    </source>
</reference>
<evidence type="ECO:0000313" key="3">
    <source>
        <dbReference type="Proteomes" id="UP000756530"/>
    </source>
</evidence>
<feature type="chain" id="PRO_5046229550" evidence="1">
    <location>
        <begin position="24"/>
        <end position="120"/>
    </location>
</feature>
<evidence type="ECO:0000313" key="2">
    <source>
        <dbReference type="EMBL" id="MBV7377787.1"/>
    </source>
</evidence>
<keyword evidence="1" id="KW-0732">Signal</keyword>
<dbReference type="EMBL" id="JAHUZE010000001">
    <property type="protein sequence ID" value="MBV7377787.1"/>
    <property type="molecule type" value="Genomic_DNA"/>
</dbReference>
<name>A0ABS6SXV5_9RHOB</name>
<dbReference type="RefSeq" id="WP_218390656.1">
    <property type="nucleotide sequence ID" value="NZ_JAHUZE010000001.1"/>
</dbReference>
<accession>A0ABS6SXV5</accession>
<evidence type="ECO:0000256" key="1">
    <source>
        <dbReference type="SAM" id="SignalP"/>
    </source>
</evidence>
<proteinExistence type="predicted"/>